<reference evidence="3 4" key="1">
    <citation type="journal article" date="2019" name="Nat. Ecol. Evol.">
        <title>Megaphylogeny resolves global patterns of mushroom evolution.</title>
        <authorList>
            <person name="Varga T."/>
            <person name="Krizsan K."/>
            <person name="Foldi C."/>
            <person name="Dima B."/>
            <person name="Sanchez-Garcia M."/>
            <person name="Sanchez-Ramirez S."/>
            <person name="Szollosi G.J."/>
            <person name="Szarkandi J.G."/>
            <person name="Papp V."/>
            <person name="Albert L."/>
            <person name="Andreopoulos W."/>
            <person name="Angelini C."/>
            <person name="Antonin V."/>
            <person name="Barry K.W."/>
            <person name="Bougher N.L."/>
            <person name="Buchanan P."/>
            <person name="Buyck B."/>
            <person name="Bense V."/>
            <person name="Catcheside P."/>
            <person name="Chovatia M."/>
            <person name="Cooper J."/>
            <person name="Damon W."/>
            <person name="Desjardin D."/>
            <person name="Finy P."/>
            <person name="Geml J."/>
            <person name="Haridas S."/>
            <person name="Hughes K."/>
            <person name="Justo A."/>
            <person name="Karasinski D."/>
            <person name="Kautmanova I."/>
            <person name="Kiss B."/>
            <person name="Kocsube S."/>
            <person name="Kotiranta H."/>
            <person name="LaButti K.M."/>
            <person name="Lechner B.E."/>
            <person name="Liimatainen K."/>
            <person name="Lipzen A."/>
            <person name="Lukacs Z."/>
            <person name="Mihaltcheva S."/>
            <person name="Morgado L.N."/>
            <person name="Niskanen T."/>
            <person name="Noordeloos M.E."/>
            <person name="Ohm R.A."/>
            <person name="Ortiz-Santana B."/>
            <person name="Ovrebo C."/>
            <person name="Racz N."/>
            <person name="Riley R."/>
            <person name="Savchenko A."/>
            <person name="Shiryaev A."/>
            <person name="Soop K."/>
            <person name="Spirin V."/>
            <person name="Szebenyi C."/>
            <person name="Tomsovsky M."/>
            <person name="Tulloss R.E."/>
            <person name="Uehling J."/>
            <person name="Grigoriev I.V."/>
            <person name="Vagvolgyi C."/>
            <person name="Papp T."/>
            <person name="Martin F.M."/>
            <person name="Miettinen O."/>
            <person name="Hibbett D.S."/>
            <person name="Nagy L.G."/>
        </authorList>
    </citation>
    <scope>NUCLEOTIDE SEQUENCE [LARGE SCALE GENOMIC DNA]</scope>
    <source>
        <strain evidence="3 4">OMC1185</strain>
    </source>
</reference>
<evidence type="ECO:0000313" key="3">
    <source>
        <dbReference type="EMBL" id="TFK53485.1"/>
    </source>
</evidence>
<dbReference type="EMBL" id="ML213507">
    <property type="protein sequence ID" value="TFK53485.1"/>
    <property type="molecule type" value="Genomic_DNA"/>
</dbReference>
<organism evidence="3 4">
    <name type="scientific">Heliocybe sulcata</name>
    <dbReference type="NCBI Taxonomy" id="5364"/>
    <lineage>
        <taxon>Eukaryota</taxon>
        <taxon>Fungi</taxon>
        <taxon>Dikarya</taxon>
        <taxon>Basidiomycota</taxon>
        <taxon>Agaricomycotina</taxon>
        <taxon>Agaricomycetes</taxon>
        <taxon>Gloeophyllales</taxon>
        <taxon>Gloeophyllaceae</taxon>
        <taxon>Heliocybe</taxon>
    </lineage>
</organism>
<feature type="domain" description="Protein kinase" evidence="2">
    <location>
        <begin position="69"/>
        <end position="366"/>
    </location>
</feature>
<gene>
    <name evidence="3" type="ORF">OE88DRAFT_1626029</name>
</gene>
<accession>A0A5C3N8Q7</accession>
<evidence type="ECO:0000259" key="2">
    <source>
        <dbReference type="PROSITE" id="PS50011"/>
    </source>
</evidence>
<evidence type="ECO:0000313" key="4">
    <source>
        <dbReference type="Proteomes" id="UP000305948"/>
    </source>
</evidence>
<dbReference type="STRING" id="5364.A0A5C3N8Q7"/>
<keyword evidence="4" id="KW-1185">Reference proteome</keyword>
<dbReference type="AlphaFoldDB" id="A0A5C3N8Q7"/>
<proteinExistence type="predicted"/>
<dbReference type="InterPro" id="IPR011009">
    <property type="entry name" value="Kinase-like_dom_sf"/>
</dbReference>
<dbReference type="SUPFAM" id="SSF56112">
    <property type="entry name" value="Protein kinase-like (PK-like)"/>
    <property type="match status" value="1"/>
</dbReference>
<name>A0A5C3N8Q7_9AGAM</name>
<dbReference type="Gene3D" id="1.10.510.10">
    <property type="entry name" value="Transferase(Phosphotransferase) domain 1"/>
    <property type="match status" value="1"/>
</dbReference>
<dbReference type="GO" id="GO:0005524">
    <property type="term" value="F:ATP binding"/>
    <property type="evidence" value="ECO:0007669"/>
    <property type="project" value="InterPro"/>
</dbReference>
<sequence length="366" mass="42688">MSLPADTEADDVDKDLYDQPLHPSDPGALSKAEITWRGRQKWLEQHGYMLRPRYHQSWRPSWKDSKKSFYDCEDGVSIWHGSIIDATRTSDGSLVVLKEIKKSRHPHEADIGLFFSAEPLASDPKNHCVPILEVLQVPDDEDLIVFVMPFLRAYRSPIFDTFGEAVAYFKQVFEGLQFMHVHHVAHRDCDGRNIMMDGVHLYPHGFHPMSAQMKPDLSGFAKHYSRTERPVKYYFIDFGISRRYSPDNEAPREPQILGGDQSVPEFRDSDEPMDPFPTDVYYLGNMIREDFINAKYGFEFMGPLVSDMVQDDPIKRPNMDEVVTRFENIQKSLNSWKLRSRVVERDAAPILNLYRFLVHWRRRINY</sequence>
<dbReference type="SMART" id="SM00220">
    <property type="entry name" value="S_TKc"/>
    <property type="match status" value="1"/>
</dbReference>
<feature type="region of interest" description="Disordered" evidence="1">
    <location>
        <begin position="1"/>
        <end position="29"/>
    </location>
</feature>
<feature type="region of interest" description="Disordered" evidence="1">
    <location>
        <begin position="246"/>
        <end position="272"/>
    </location>
</feature>
<dbReference type="GO" id="GO:0004672">
    <property type="term" value="F:protein kinase activity"/>
    <property type="evidence" value="ECO:0007669"/>
    <property type="project" value="InterPro"/>
</dbReference>
<protein>
    <recommendedName>
        <fullName evidence="2">Protein kinase domain-containing protein</fullName>
    </recommendedName>
</protein>
<dbReference type="Pfam" id="PF00069">
    <property type="entry name" value="Pkinase"/>
    <property type="match status" value="1"/>
</dbReference>
<dbReference type="InterPro" id="IPR000719">
    <property type="entry name" value="Prot_kinase_dom"/>
</dbReference>
<dbReference type="Proteomes" id="UP000305948">
    <property type="component" value="Unassembled WGS sequence"/>
</dbReference>
<evidence type="ECO:0000256" key="1">
    <source>
        <dbReference type="SAM" id="MobiDB-lite"/>
    </source>
</evidence>
<dbReference type="PROSITE" id="PS50011">
    <property type="entry name" value="PROTEIN_KINASE_DOM"/>
    <property type="match status" value="1"/>
</dbReference>
<dbReference type="OrthoDB" id="5987198at2759"/>